<name>A0ABP6J851_STRTU</name>
<feature type="compositionally biased region" description="Low complexity" evidence="1">
    <location>
        <begin position="13"/>
        <end position="25"/>
    </location>
</feature>
<evidence type="ECO:0000256" key="1">
    <source>
        <dbReference type="SAM" id="MobiDB-lite"/>
    </source>
</evidence>
<feature type="compositionally biased region" description="Gly residues" evidence="1">
    <location>
        <begin position="56"/>
        <end position="66"/>
    </location>
</feature>
<dbReference type="EMBL" id="BAAAXZ010000077">
    <property type="protein sequence ID" value="GAA2924064.1"/>
    <property type="molecule type" value="Genomic_DNA"/>
</dbReference>
<feature type="compositionally biased region" description="Polar residues" evidence="1">
    <location>
        <begin position="41"/>
        <end position="50"/>
    </location>
</feature>
<proteinExistence type="predicted"/>
<reference evidence="3" key="1">
    <citation type="journal article" date="2019" name="Int. J. Syst. Evol. Microbiol.">
        <title>The Global Catalogue of Microorganisms (GCM) 10K type strain sequencing project: providing services to taxonomists for standard genome sequencing and annotation.</title>
        <authorList>
            <consortium name="The Broad Institute Genomics Platform"/>
            <consortium name="The Broad Institute Genome Sequencing Center for Infectious Disease"/>
            <person name="Wu L."/>
            <person name="Ma J."/>
        </authorList>
    </citation>
    <scope>NUCLEOTIDE SEQUENCE [LARGE SCALE GENOMIC DNA]</scope>
    <source>
        <strain evidence="3">JCM 4087</strain>
    </source>
</reference>
<organism evidence="2 3">
    <name type="scientific">Streptomyces thioluteus</name>
    <dbReference type="NCBI Taxonomy" id="66431"/>
    <lineage>
        <taxon>Bacteria</taxon>
        <taxon>Bacillati</taxon>
        <taxon>Actinomycetota</taxon>
        <taxon>Actinomycetes</taxon>
        <taxon>Kitasatosporales</taxon>
        <taxon>Streptomycetaceae</taxon>
        <taxon>Streptomyces</taxon>
    </lineage>
</organism>
<comment type="caution">
    <text evidence="2">The sequence shown here is derived from an EMBL/GenBank/DDBJ whole genome shotgun (WGS) entry which is preliminary data.</text>
</comment>
<gene>
    <name evidence="2" type="ORF">GCM10020221_20050</name>
</gene>
<feature type="region of interest" description="Disordered" evidence="1">
    <location>
        <begin position="1"/>
        <end position="92"/>
    </location>
</feature>
<evidence type="ECO:0000313" key="2">
    <source>
        <dbReference type="EMBL" id="GAA2924064.1"/>
    </source>
</evidence>
<protein>
    <submittedName>
        <fullName evidence="2">Uncharacterized protein</fullName>
    </submittedName>
</protein>
<sequence>MLALGAGGRGRPADLGDAGPQAAGRAQGGDREELVAPAAYRNSSWAQASSMPRPGVGEGAQVGDAGGQRAAELLAAEPPASWYGRASTTRARTPVAVLQARGGEGGDVGTGGRAGAGEGAERVGAEVAAGLGAGGAALVVQAQQGPRGGLGVVTRVEDDGGEVEEDAVQGRSDALDGEAGGADGQPEGG</sequence>
<feature type="compositionally biased region" description="Low complexity" evidence="1">
    <location>
        <begin position="70"/>
        <end position="80"/>
    </location>
</feature>
<dbReference type="Proteomes" id="UP001501102">
    <property type="component" value="Unassembled WGS sequence"/>
</dbReference>
<keyword evidence="3" id="KW-1185">Reference proteome</keyword>
<accession>A0ABP6J851</accession>
<feature type="compositionally biased region" description="Gly residues" evidence="1">
    <location>
        <begin position="178"/>
        <end position="189"/>
    </location>
</feature>
<feature type="region of interest" description="Disordered" evidence="1">
    <location>
        <begin position="158"/>
        <end position="189"/>
    </location>
</feature>
<evidence type="ECO:0000313" key="3">
    <source>
        <dbReference type="Proteomes" id="UP001501102"/>
    </source>
</evidence>
<feature type="compositionally biased region" description="Gly residues" evidence="1">
    <location>
        <begin position="1"/>
        <end position="10"/>
    </location>
</feature>